<name>A0A5M9GWU1_9SPHI</name>
<dbReference type="CDD" id="cd16144">
    <property type="entry name" value="ARS_like"/>
    <property type="match status" value="1"/>
</dbReference>
<dbReference type="Pfam" id="PF00884">
    <property type="entry name" value="Sulfatase"/>
    <property type="match status" value="1"/>
</dbReference>
<dbReference type="Gene3D" id="3.30.1120.10">
    <property type="match status" value="1"/>
</dbReference>
<gene>
    <name evidence="9" type="ORF">F1649_16690</name>
</gene>
<keyword evidence="5" id="KW-0378">Hydrolase</keyword>
<evidence type="ECO:0000256" key="2">
    <source>
        <dbReference type="ARBA" id="ARBA00008779"/>
    </source>
</evidence>
<evidence type="ECO:0000259" key="8">
    <source>
        <dbReference type="Pfam" id="PF00884"/>
    </source>
</evidence>
<sequence>MKGILSTVNKLLLFLFLLVQADLLKAQSQKPNIVLIFIDDMGWKDAGFTGSDFYQTPNIDALAKQGMVFTNAYAAAGNCAPSRACLISGQYTPRHGIYAVGSTNRGPQNKMRLKPVPNTEELNPAIYTVAEALRDGGYKTGMFGKWHLGTKAYVIPKSQGFDVDGSFSPPSEAEFSSTKDPKGIYRITDGAAKFMEENKDRPFFLCVSHHATHMAIQANDDMYAKFRGKSGQYQRNVRYAAMNAQMDDGVGILLKKIKDLGIESNTLVIFTTDNGGLPQSPQNPLRGFKGMYYEGGIRVPFIARWPGVIKPATVNNTPVINVDLFPTFLEAGGIEKPQDKILDGESLVKLFKGNNALRRQTIFWHFPGYLDNANPGSRDQDFRTRPVTTIRKGDWKLLLYHEEWVLDGGKDKASTNNAIELYNLKDDIGEKRNLATINTAKRDELLNELFKKVKETGAIIPQQQNPLYGSKASPSQKKKREVEE</sequence>
<dbReference type="PANTHER" id="PTHR42693:SF42">
    <property type="entry name" value="ARYLSULFATASE G"/>
    <property type="match status" value="1"/>
</dbReference>
<comment type="caution">
    <text evidence="9">The sequence shown here is derived from an EMBL/GenBank/DDBJ whole genome shotgun (WGS) entry which is preliminary data.</text>
</comment>
<dbReference type="PANTHER" id="PTHR42693">
    <property type="entry name" value="ARYLSULFATASE FAMILY MEMBER"/>
    <property type="match status" value="1"/>
</dbReference>
<feature type="compositionally biased region" description="Polar residues" evidence="7">
    <location>
        <begin position="461"/>
        <end position="475"/>
    </location>
</feature>
<dbReference type="EMBL" id="VWNE01000029">
    <property type="protein sequence ID" value="KAA8479172.1"/>
    <property type="molecule type" value="Genomic_DNA"/>
</dbReference>
<dbReference type="InterPro" id="IPR050738">
    <property type="entry name" value="Sulfatase"/>
</dbReference>
<dbReference type="GO" id="GO:0046872">
    <property type="term" value="F:metal ion binding"/>
    <property type="evidence" value="ECO:0007669"/>
    <property type="project" value="UniProtKB-KW"/>
</dbReference>
<evidence type="ECO:0000256" key="6">
    <source>
        <dbReference type="ARBA" id="ARBA00022837"/>
    </source>
</evidence>
<reference evidence="9 10" key="1">
    <citation type="submission" date="2019-09" db="EMBL/GenBank/DDBJ databases">
        <title>Pararcticibacter amylolyticus gen. nov., sp. nov., isolated from a rottenly hemp rope, and reclassification of Pedobacter tournemirensis as Pararcticibacter tournemirensis comb. nov.</title>
        <authorList>
            <person name="Cai Y."/>
        </authorList>
    </citation>
    <scope>NUCLEOTIDE SEQUENCE [LARGE SCALE GENOMIC DNA]</scope>
    <source>
        <strain evidence="9 10">TF5-37.2-LB10</strain>
    </source>
</reference>
<comment type="similarity">
    <text evidence="2">Belongs to the sulfatase family.</text>
</comment>
<evidence type="ECO:0000313" key="10">
    <source>
        <dbReference type="Proteomes" id="UP000322918"/>
    </source>
</evidence>
<dbReference type="InterPro" id="IPR000917">
    <property type="entry name" value="Sulfatase_N"/>
</dbReference>
<keyword evidence="6" id="KW-0106">Calcium</keyword>
<keyword evidence="10" id="KW-1185">Reference proteome</keyword>
<dbReference type="InterPro" id="IPR017850">
    <property type="entry name" value="Alkaline_phosphatase_core_sf"/>
</dbReference>
<dbReference type="AlphaFoldDB" id="A0A5M9GWU1"/>
<dbReference type="Gene3D" id="3.40.720.10">
    <property type="entry name" value="Alkaline Phosphatase, subunit A"/>
    <property type="match status" value="1"/>
</dbReference>
<keyword evidence="4" id="KW-0732">Signal</keyword>
<dbReference type="Proteomes" id="UP000322918">
    <property type="component" value="Unassembled WGS sequence"/>
</dbReference>
<dbReference type="SUPFAM" id="SSF53649">
    <property type="entry name" value="Alkaline phosphatase-like"/>
    <property type="match status" value="1"/>
</dbReference>
<dbReference type="OrthoDB" id="9765065at2"/>
<dbReference type="GO" id="GO:0004065">
    <property type="term" value="F:arylsulfatase activity"/>
    <property type="evidence" value="ECO:0007669"/>
    <property type="project" value="TreeGrafter"/>
</dbReference>
<proteinExistence type="inferred from homology"/>
<evidence type="ECO:0000256" key="4">
    <source>
        <dbReference type="ARBA" id="ARBA00022729"/>
    </source>
</evidence>
<organism evidence="9 10">
    <name type="scientific">Arcticibacter tournemirensis</name>
    <dbReference type="NCBI Taxonomy" id="699437"/>
    <lineage>
        <taxon>Bacteria</taxon>
        <taxon>Pseudomonadati</taxon>
        <taxon>Bacteroidota</taxon>
        <taxon>Sphingobacteriia</taxon>
        <taxon>Sphingobacteriales</taxon>
        <taxon>Sphingobacteriaceae</taxon>
        <taxon>Arcticibacter</taxon>
    </lineage>
</organism>
<dbReference type="RefSeq" id="WP_141813357.1">
    <property type="nucleotide sequence ID" value="NZ_VFPL01000001.1"/>
</dbReference>
<evidence type="ECO:0000256" key="3">
    <source>
        <dbReference type="ARBA" id="ARBA00022723"/>
    </source>
</evidence>
<feature type="region of interest" description="Disordered" evidence="7">
    <location>
        <begin position="461"/>
        <end position="484"/>
    </location>
</feature>
<comment type="cofactor">
    <cofactor evidence="1">
        <name>Ca(2+)</name>
        <dbReference type="ChEBI" id="CHEBI:29108"/>
    </cofactor>
</comment>
<evidence type="ECO:0000256" key="1">
    <source>
        <dbReference type="ARBA" id="ARBA00001913"/>
    </source>
</evidence>
<keyword evidence="3" id="KW-0479">Metal-binding</keyword>
<protein>
    <submittedName>
        <fullName evidence="9">Sulfatase</fullName>
    </submittedName>
</protein>
<feature type="domain" description="Sulfatase N-terminal" evidence="8">
    <location>
        <begin position="31"/>
        <end position="334"/>
    </location>
</feature>
<accession>A0A5M9GWU1</accession>
<evidence type="ECO:0000313" key="9">
    <source>
        <dbReference type="EMBL" id="KAA8479172.1"/>
    </source>
</evidence>
<evidence type="ECO:0000256" key="5">
    <source>
        <dbReference type="ARBA" id="ARBA00022801"/>
    </source>
</evidence>
<evidence type="ECO:0000256" key="7">
    <source>
        <dbReference type="SAM" id="MobiDB-lite"/>
    </source>
</evidence>